<gene>
    <name evidence="1" type="ORF">Clacol_003579</name>
</gene>
<organism evidence="1 2">
    <name type="scientific">Clathrus columnatus</name>
    <dbReference type="NCBI Taxonomy" id="1419009"/>
    <lineage>
        <taxon>Eukaryota</taxon>
        <taxon>Fungi</taxon>
        <taxon>Dikarya</taxon>
        <taxon>Basidiomycota</taxon>
        <taxon>Agaricomycotina</taxon>
        <taxon>Agaricomycetes</taxon>
        <taxon>Phallomycetidae</taxon>
        <taxon>Phallales</taxon>
        <taxon>Clathraceae</taxon>
        <taxon>Clathrus</taxon>
    </lineage>
</organism>
<accession>A0AAV5A778</accession>
<reference evidence="1" key="1">
    <citation type="submission" date="2021-10" db="EMBL/GenBank/DDBJ databases">
        <title>De novo Genome Assembly of Clathrus columnatus (Basidiomycota, Fungi) Using Illumina and Nanopore Sequence Data.</title>
        <authorList>
            <person name="Ogiso-Tanaka E."/>
            <person name="Itagaki H."/>
            <person name="Hosoya T."/>
            <person name="Hosaka K."/>
        </authorList>
    </citation>
    <scope>NUCLEOTIDE SEQUENCE</scope>
    <source>
        <strain evidence="1">MO-923</strain>
    </source>
</reference>
<name>A0AAV5A778_9AGAM</name>
<dbReference type="Proteomes" id="UP001050691">
    <property type="component" value="Unassembled WGS sequence"/>
</dbReference>
<evidence type="ECO:0000313" key="2">
    <source>
        <dbReference type="Proteomes" id="UP001050691"/>
    </source>
</evidence>
<keyword evidence="2" id="KW-1185">Reference proteome</keyword>
<proteinExistence type="predicted"/>
<comment type="caution">
    <text evidence="1">The sequence shown here is derived from an EMBL/GenBank/DDBJ whole genome shotgun (WGS) entry which is preliminary data.</text>
</comment>
<sequence>MYNCVIRFLKYDTYLLFRNSFTTRRLRHSLCSLAATNIPGIVIPEYTQGLPDEKIDPCSHLNQIVHLPGNDTNNTPSTLTAQFHLPSGISYIPYAQKLIEGISALDGDNKIWSLVHELVLNGRLSPTKCPEFVEFEHVVRLNDFSLALSTLFWKTRHITSQPHPLSQDIQLLDVETEESTHNLQPPSMNVPTWLSVYMLSTTVKTKSDAAKSLNFCLLLLDTTPNAITANLLLLSMCSLVRFHIINQIPALLNVFYDIVLSSLPSQSNNPTPTTSPELPGSLVIFQCNVLLTLLSQLPQSSVLGKSAARFLQQMQAANVHLETDTAKRLLDANFATQEMASLITNMLQNQNGLLKGIEAPDIHIHLARFYTKRRDLTRSLKYMEETKAISVDKHLRTYLRAFQDTTSALAYAKEANGISGPYQDKDVFNRPVYVSLLRSAANSHNISTESFLDMFNMIRDQFDNDKRLYTIALIGLIRRRAFQEARVIWDEWVTNIDRLRSVVDQLQTYLSERQKKTGDAQEIRETLGWDKESEFLAKRKLRRLQIDSDALVLGIRAVSGPKPNSLLATFLLMEKYSHSTKRLSLVTSRVVNCFMNRAVYFRRPDVVFKLWDMMEEHYGVNPSLGSLHILLRASRTCASISSSMQHFVPKWLRRNAITLPLNASLNEQMTVMLNPAYTPDISWYNWEPWRITRYIFREKIMFQNWPKLKLIEAPALAIRGDAATSSIDALREAELHRQMKNDDLGHYYQLLPDQQTFKQYVLMLGRVQRSSEIPEVLTWMKWLGVQPTKLTLSLFLALWSQVGLESPADEVWGIFSESGGHGGEYGKLILWLENWLGKDNVPTDREILEAFKYIDSIESKESVLY</sequence>
<dbReference type="EMBL" id="BPWL01000004">
    <property type="protein sequence ID" value="GJJ09357.1"/>
    <property type="molecule type" value="Genomic_DNA"/>
</dbReference>
<dbReference type="AlphaFoldDB" id="A0AAV5A778"/>
<protein>
    <submittedName>
        <fullName evidence="1">Uncharacterized protein</fullName>
    </submittedName>
</protein>
<evidence type="ECO:0000313" key="1">
    <source>
        <dbReference type="EMBL" id="GJJ09357.1"/>
    </source>
</evidence>